<comment type="subcellular location">
    <subcellularLocation>
        <location evidence="1">Nucleus</location>
    </subcellularLocation>
</comment>
<feature type="compositionally biased region" description="Polar residues" evidence="4">
    <location>
        <begin position="675"/>
        <end position="684"/>
    </location>
</feature>
<name>A0AAD3DDT5_9STRA</name>
<keyword evidence="3" id="KW-0539">Nucleus</keyword>
<protein>
    <submittedName>
        <fullName evidence="6">Protein tesmin/TSO1-like CXC 6</fullName>
    </submittedName>
</protein>
<feature type="region of interest" description="Disordered" evidence="4">
    <location>
        <begin position="281"/>
        <end position="302"/>
    </location>
</feature>
<dbReference type="InterPro" id="IPR028307">
    <property type="entry name" value="Lin-54_fam"/>
</dbReference>
<dbReference type="PANTHER" id="PTHR12446:SF34">
    <property type="entry name" value="PROTEIN LIN-54 HOMOLOG"/>
    <property type="match status" value="1"/>
</dbReference>
<feature type="compositionally biased region" description="Basic and acidic residues" evidence="4">
    <location>
        <begin position="660"/>
        <end position="671"/>
    </location>
</feature>
<evidence type="ECO:0000259" key="5">
    <source>
        <dbReference type="PROSITE" id="PS51634"/>
    </source>
</evidence>
<comment type="caution">
    <text evidence="6">The sequence shown here is derived from an EMBL/GenBank/DDBJ whole genome shotgun (WGS) entry which is preliminary data.</text>
</comment>
<dbReference type="Pfam" id="PF03638">
    <property type="entry name" value="TCR"/>
    <property type="match status" value="2"/>
</dbReference>
<dbReference type="PANTHER" id="PTHR12446">
    <property type="entry name" value="TESMIN/TSO1-RELATED"/>
    <property type="match status" value="1"/>
</dbReference>
<dbReference type="GO" id="GO:0005634">
    <property type="term" value="C:nucleus"/>
    <property type="evidence" value="ECO:0007669"/>
    <property type="project" value="UniProtKB-SubCell"/>
</dbReference>
<feature type="region of interest" description="Disordered" evidence="4">
    <location>
        <begin position="602"/>
        <end position="694"/>
    </location>
</feature>
<dbReference type="Proteomes" id="UP001054902">
    <property type="component" value="Unassembled WGS sequence"/>
</dbReference>
<dbReference type="InterPro" id="IPR005172">
    <property type="entry name" value="CRC"/>
</dbReference>
<evidence type="ECO:0000256" key="1">
    <source>
        <dbReference type="ARBA" id="ARBA00004123"/>
    </source>
</evidence>
<gene>
    <name evidence="6" type="ORF">CTEN210_17937</name>
</gene>
<dbReference type="AlphaFoldDB" id="A0AAD3DDT5"/>
<evidence type="ECO:0000256" key="4">
    <source>
        <dbReference type="SAM" id="MobiDB-lite"/>
    </source>
</evidence>
<dbReference type="GO" id="GO:0006355">
    <property type="term" value="P:regulation of DNA-templated transcription"/>
    <property type="evidence" value="ECO:0007669"/>
    <property type="project" value="TreeGrafter"/>
</dbReference>
<evidence type="ECO:0000256" key="3">
    <source>
        <dbReference type="ARBA" id="ARBA00023242"/>
    </source>
</evidence>
<proteinExistence type="inferred from homology"/>
<evidence type="ECO:0000313" key="7">
    <source>
        <dbReference type="Proteomes" id="UP001054902"/>
    </source>
</evidence>
<evidence type="ECO:0000313" key="6">
    <source>
        <dbReference type="EMBL" id="GFH61461.1"/>
    </source>
</evidence>
<reference evidence="6 7" key="1">
    <citation type="journal article" date="2021" name="Sci. Rep.">
        <title>The genome of the diatom Chaetoceros tenuissimus carries an ancient integrated fragment of an extant virus.</title>
        <authorList>
            <person name="Hongo Y."/>
            <person name="Kimura K."/>
            <person name="Takaki Y."/>
            <person name="Yoshida Y."/>
            <person name="Baba S."/>
            <person name="Kobayashi G."/>
            <person name="Nagasaki K."/>
            <person name="Hano T."/>
            <person name="Tomaru Y."/>
        </authorList>
    </citation>
    <scope>NUCLEOTIDE SEQUENCE [LARGE SCALE GENOMIC DNA]</scope>
    <source>
        <strain evidence="6 7">NIES-3715</strain>
    </source>
</reference>
<comment type="similarity">
    <text evidence="2">Belongs to the lin-54 family.</text>
</comment>
<dbReference type="PROSITE" id="PS51634">
    <property type="entry name" value="CRC"/>
    <property type="match status" value="1"/>
</dbReference>
<feature type="compositionally biased region" description="Basic and acidic residues" evidence="4">
    <location>
        <begin position="685"/>
        <end position="694"/>
    </location>
</feature>
<dbReference type="EMBL" id="BLLK01000074">
    <property type="protein sequence ID" value="GFH61461.1"/>
    <property type="molecule type" value="Genomic_DNA"/>
</dbReference>
<evidence type="ECO:0000256" key="2">
    <source>
        <dbReference type="ARBA" id="ARBA00007267"/>
    </source>
</evidence>
<feature type="domain" description="CRC" evidence="5">
    <location>
        <begin position="211"/>
        <end position="342"/>
    </location>
</feature>
<organism evidence="6 7">
    <name type="scientific">Chaetoceros tenuissimus</name>
    <dbReference type="NCBI Taxonomy" id="426638"/>
    <lineage>
        <taxon>Eukaryota</taxon>
        <taxon>Sar</taxon>
        <taxon>Stramenopiles</taxon>
        <taxon>Ochrophyta</taxon>
        <taxon>Bacillariophyta</taxon>
        <taxon>Coscinodiscophyceae</taxon>
        <taxon>Chaetocerotophycidae</taxon>
        <taxon>Chaetocerotales</taxon>
        <taxon>Chaetocerotaceae</taxon>
        <taxon>Chaetoceros</taxon>
    </lineage>
</organism>
<sequence>MEEKEALEAMEAKFRVKMKYKKKNGRREEEEDPDAGIDFANPKLVWRESRPNKRQKYHRDYVKHLEKFAVRRKKLHSQTLNKHQRLEETEKINNECYQAWLAQGGIYKDTVTLKGLGDADALLMVHNGLRTSLAKIRTPRTLTKKLKDQDMLNVKGVVNQMIAKPTENTTKQHMLKKVNNTSTDVSTKLFQNTVIHLPKRTIGGARDQIPRTKRCSCKRSFCLKLYCDCFNAGVLCSEACNCEKCKNIDKATSSDQEPDVGKRMETIIAALERNPDAFRPKGTAFPKAVDGNTADGDKERKTGRNGCNCKRSFCLKKYCECFQNASYCSESCTCINCQNTLGNEKREKQVATLKRKEEENNAALAANPNSSLPDLMDLPTAIQVGGVPASTVSLIAAGLHAGGVDLIMPPSSYGRPMMDEKQHPIHEVAFGTSGIQTIGGISTNEDDLETQKKDTFSLVKELKFEHFQESLDKLKNGESLQEKEEEAKMNIGDPSTKKRKCLEFAKETTRSIVKDLQGIKAKMDDAMIQTKETLIASKKIKVEPDSIEGNETEATDAIKVPVPTLSKPTLPEESIQDLYMIAASDIALYEELARLIREKTKQLTAQKKSPVEEAVNRSNNEGDAITEDENHESNEGDAITADENQEGTEDTIKSNSNGEGENKTDVPKEIEPTEMQPNEMQQNEMEPKEVPVAN</sequence>
<keyword evidence="7" id="KW-1185">Reference proteome</keyword>
<dbReference type="InterPro" id="IPR033467">
    <property type="entry name" value="Tesmin/TSO1-like_CXC"/>
</dbReference>
<accession>A0AAD3DDT5</accession>
<dbReference type="SMART" id="SM01114">
    <property type="entry name" value="CXC"/>
    <property type="match status" value="2"/>
</dbReference>